<keyword evidence="2" id="KW-0288">FMN</keyword>
<dbReference type="InterPro" id="IPR036661">
    <property type="entry name" value="Luciferase-like_sf"/>
</dbReference>
<name>A0A917W2G0_9ACTN</name>
<keyword evidence="1" id="KW-0285">Flavoprotein</keyword>
<dbReference type="AlphaFoldDB" id="A0A917W2G0"/>
<dbReference type="InterPro" id="IPR011251">
    <property type="entry name" value="Luciferase-like_dom"/>
</dbReference>
<evidence type="ECO:0000256" key="4">
    <source>
        <dbReference type="ARBA" id="ARBA00023033"/>
    </source>
</evidence>
<gene>
    <name evidence="6" type="ORF">GCM10011575_18680</name>
</gene>
<dbReference type="PANTHER" id="PTHR42847">
    <property type="entry name" value="ALKANESULFONATE MONOOXYGENASE"/>
    <property type="match status" value="1"/>
</dbReference>
<feature type="domain" description="Luciferase-like" evidence="5">
    <location>
        <begin position="8"/>
        <end position="271"/>
    </location>
</feature>
<evidence type="ECO:0000313" key="7">
    <source>
        <dbReference type="Proteomes" id="UP000613840"/>
    </source>
</evidence>
<proteinExistence type="predicted"/>
<evidence type="ECO:0000256" key="3">
    <source>
        <dbReference type="ARBA" id="ARBA00023002"/>
    </source>
</evidence>
<keyword evidence="7" id="KW-1185">Reference proteome</keyword>
<keyword evidence="4" id="KW-0503">Monooxygenase</keyword>
<dbReference type="SUPFAM" id="SSF51679">
    <property type="entry name" value="Bacterial luciferase-like"/>
    <property type="match status" value="1"/>
</dbReference>
<evidence type="ECO:0000256" key="2">
    <source>
        <dbReference type="ARBA" id="ARBA00022643"/>
    </source>
</evidence>
<dbReference type="PANTHER" id="PTHR42847:SF4">
    <property type="entry name" value="ALKANESULFONATE MONOOXYGENASE-RELATED"/>
    <property type="match status" value="1"/>
</dbReference>
<dbReference type="GO" id="GO:0046306">
    <property type="term" value="P:alkanesulfonate catabolic process"/>
    <property type="evidence" value="ECO:0007669"/>
    <property type="project" value="TreeGrafter"/>
</dbReference>
<dbReference type="InterPro" id="IPR019952">
    <property type="entry name" value="F420_OxRdatse_Rv1855c_pred"/>
</dbReference>
<dbReference type="RefSeq" id="WP_188894941.1">
    <property type="nucleotide sequence ID" value="NZ_BMMZ01000004.1"/>
</dbReference>
<dbReference type="Gene3D" id="3.20.20.30">
    <property type="entry name" value="Luciferase-like domain"/>
    <property type="match status" value="1"/>
</dbReference>
<comment type="caution">
    <text evidence="6">The sequence shown here is derived from an EMBL/GenBank/DDBJ whole genome shotgun (WGS) entry which is preliminary data.</text>
</comment>
<dbReference type="GO" id="GO:0008726">
    <property type="term" value="F:alkanesulfonate monooxygenase activity"/>
    <property type="evidence" value="ECO:0007669"/>
    <property type="project" value="TreeGrafter"/>
</dbReference>
<dbReference type="Pfam" id="PF00296">
    <property type="entry name" value="Bac_luciferase"/>
    <property type="match status" value="1"/>
</dbReference>
<dbReference type="InterPro" id="IPR050172">
    <property type="entry name" value="SsuD_RutA_monooxygenase"/>
</dbReference>
<protein>
    <submittedName>
        <fullName evidence="6">LLM class F420-dependent oxidoreductase</fullName>
    </submittedName>
</protein>
<sequence length="307" mass="33173">MDLRIFIEPQQGASYEDQLAVAKATEELGFDALFRSDHYINFDAGDGLPGPTDAWTTLAGLARETSRIKLGTMVSSVTFRHPGVLAVQVAQVDAMSGGRAELGLGAGWNTREHEAYGIPFPAKRFGIYEEQLAIISGLWATPVGETFSYSGEHYTLTDSPALPKPVQRPMPLIVGGAGKKKTPRLAAKYATEYNTGFVPFDQVKTTLDRARAACDEIGRPQGDLILSVPRTIAVGATEAEATRRAEAISRDLAGLRQDGVGGTAAEAVDRIGALKELGVQRLYLQVMDHHDLDHLEFIAREIVPQLG</sequence>
<dbReference type="Proteomes" id="UP000613840">
    <property type="component" value="Unassembled WGS sequence"/>
</dbReference>
<keyword evidence="3" id="KW-0560">Oxidoreductase</keyword>
<organism evidence="6 7">
    <name type="scientific">Microlunatus endophyticus</name>
    <dbReference type="NCBI Taxonomy" id="1716077"/>
    <lineage>
        <taxon>Bacteria</taxon>
        <taxon>Bacillati</taxon>
        <taxon>Actinomycetota</taxon>
        <taxon>Actinomycetes</taxon>
        <taxon>Propionibacteriales</taxon>
        <taxon>Propionibacteriaceae</taxon>
        <taxon>Microlunatus</taxon>
    </lineage>
</organism>
<evidence type="ECO:0000313" key="6">
    <source>
        <dbReference type="EMBL" id="GGL60409.1"/>
    </source>
</evidence>
<accession>A0A917W2G0</accession>
<reference evidence="6" key="2">
    <citation type="submission" date="2020-09" db="EMBL/GenBank/DDBJ databases">
        <authorList>
            <person name="Sun Q."/>
            <person name="Zhou Y."/>
        </authorList>
    </citation>
    <scope>NUCLEOTIDE SEQUENCE</scope>
    <source>
        <strain evidence="6">CGMCC 4.7306</strain>
    </source>
</reference>
<reference evidence="6" key="1">
    <citation type="journal article" date="2014" name="Int. J. Syst. Evol. Microbiol.">
        <title>Complete genome sequence of Corynebacterium casei LMG S-19264T (=DSM 44701T), isolated from a smear-ripened cheese.</title>
        <authorList>
            <consortium name="US DOE Joint Genome Institute (JGI-PGF)"/>
            <person name="Walter F."/>
            <person name="Albersmeier A."/>
            <person name="Kalinowski J."/>
            <person name="Ruckert C."/>
        </authorList>
    </citation>
    <scope>NUCLEOTIDE SEQUENCE</scope>
    <source>
        <strain evidence="6">CGMCC 4.7306</strain>
    </source>
</reference>
<evidence type="ECO:0000256" key="1">
    <source>
        <dbReference type="ARBA" id="ARBA00022630"/>
    </source>
</evidence>
<evidence type="ECO:0000259" key="5">
    <source>
        <dbReference type="Pfam" id="PF00296"/>
    </source>
</evidence>
<dbReference type="EMBL" id="BMMZ01000004">
    <property type="protein sequence ID" value="GGL60409.1"/>
    <property type="molecule type" value="Genomic_DNA"/>
</dbReference>
<dbReference type="NCBIfam" id="TIGR03560">
    <property type="entry name" value="F420_Rv1855c"/>
    <property type="match status" value="1"/>
</dbReference>